<evidence type="ECO:0000256" key="1">
    <source>
        <dbReference type="SAM" id="Coils"/>
    </source>
</evidence>
<sequence>MIPNHMTPEQMEELRLEYERIGERMRELAEKATDLEKRMFDVLKEIMKQEDNEKIEEIRKNILGG</sequence>
<keyword evidence="1" id="KW-0175">Coiled coil</keyword>
<feature type="coiled-coil region" evidence="1">
    <location>
        <begin position="11"/>
        <end position="45"/>
    </location>
</feature>
<proteinExistence type="predicted"/>
<evidence type="ECO:0000313" key="2">
    <source>
        <dbReference type="EMBL" id="KKR98086.1"/>
    </source>
</evidence>
<dbReference type="EMBL" id="LCAU01000006">
    <property type="protein sequence ID" value="KKR98086.1"/>
    <property type="molecule type" value="Genomic_DNA"/>
</dbReference>
<dbReference type="Proteomes" id="UP000034746">
    <property type="component" value="Unassembled WGS sequence"/>
</dbReference>
<accession>A0A0G0VEJ6</accession>
<reference evidence="2 3" key="1">
    <citation type="journal article" date="2015" name="Nature">
        <title>rRNA introns, odd ribosomes, and small enigmatic genomes across a large radiation of phyla.</title>
        <authorList>
            <person name="Brown C.T."/>
            <person name="Hug L.A."/>
            <person name="Thomas B.C."/>
            <person name="Sharon I."/>
            <person name="Castelle C.J."/>
            <person name="Singh A."/>
            <person name="Wilkins M.J."/>
            <person name="Williams K.H."/>
            <person name="Banfield J.F."/>
        </authorList>
    </citation>
    <scope>NUCLEOTIDE SEQUENCE [LARGE SCALE GENOMIC DNA]</scope>
</reference>
<comment type="caution">
    <text evidence="2">The sequence shown here is derived from an EMBL/GenBank/DDBJ whole genome shotgun (WGS) entry which is preliminary data.</text>
</comment>
<protein>
    <submittedName>
        <fullName evidence="2">Uncharacterized protein</fullName>
    </submittedName>
</protein>
<name>A0A0G0VEJ6_9BACT</name>
<gene>
    <name evidence="2" type="ORF">UU48_C0006G0126</name>
</gene>
<evidence type="ECO:0000313" key="3">
    <source>
        <dbReference type="Proteomes" id="UP000034746"/>
    </source>
</evidence>
<organism evidence="2 3">
    <name type="scientific">Candidatus Uhrbacteria bacterium GW2011_GWF2_41_16</name>
    <dbReference type="NCBI Taxonomy" id="1618997"/>
    <lineage>
        <taxon>Bacteria</taxon>
        <taxon>Candidatus Uhriibacteriota</taxon>
    </lineage>
</organism>
<dbReference type="AlphaFoldDB" id="A0A0G0VEJ6"/>